<dbReference type="Proteomes" id="UP000241463">
    <property type="component" value="Segment"/>
</dbReference>
<reference evidence="2 3" key="1">
    <citation type="submission" date="2018-01" db="EMBL/GenBank/DDBJ databases">
        <title>Lactobacillus phages that infect wine-derived L. plantarum strains.</title>
        <authorList>
            <person name="Kyrkou I."/>
            <person name="Hestbjerg Hansen L."/>
        </authorList>
    </citation>
    <scope>NUCLEOTIDE SEQUENCE [LARGE SCALE GENOMIC DNA]</scope>
</reference>
<sequence length="540" mass="62663">MKKFDTQNNKRAYIDSLIEQQDYIDPRYNIHLFSKERGVYSGVVRSLESRSGQVDRFKYYGFIINFPETYFSLEGISGKKLANNAKNLGDVFSNSESLSEQGLNMLVVVGNCLANMGDEYSDNLGRGIYRAIKKYPASEQVYINFKEHTNSYFIRSVQSLDNAKHREYISSNGNDEGYSFNLRKAWGISKGNFKLLKDMGYHEGVESLGDNTNNFNQRLSLLRLARTYAHEVDDERGYHDADKWFKQLYNDFMDNPYSTLNQHDDRFYWYSVPYIYQASMLATNDKQAWMHTVKYFYGSLYHQQAIDSVKYAGRLYLDYADLVKDFDSWVRYPRYLKVAHDIAIRNTHALHNFEDNHGIINKYHKYNHLEGTNGDYSFMLAYDAKEIVDEGQQQSNCVAGYVDSVATGQSLIMFLRKEQAKSWVTIELRQNNDNTLTMCQVFEPFNAPLHDESKQALHAWAKLNNINIAKSIGGCSDTTGWDKQYKKQFRVMQPLADSPRMDKVKKEMAEYQKQVEANKDEKAKLTSKFEEANAKIKKAV</sequence>
<evidence type="ECO:0000313" key="3">
    <source>
        <dbReference type="Proteomes" id="UP000241463"/>
    </source>
</evidence>
<accession>A0A2K9VCQ8</accession>
<dbReference type="EMBL" id="MG765277">
    <property type="protein sequence ID" value="AUV60011.1"/>
    <property type="molecule type" value="Genomic_DNA"/>
</dbReference>
<dbReference type="InterPro" id="IPR025586">
    <property type="entry name" value="PcfJ"/>
</dbReference>
<feature type="coiled-coil region" evidence="1">
    <location>
        <begin position="501"/>
        <end position="535"/>
    </location>
</feature>
<keyword evidence="1" id="KW-0175">Coiled coil</keyword>
<dbReference type="GeneID" id="54988560"/>
<name>A0A2K9VCQ8_9CAUD</name>
<evidence type="ECO:0000256" key="1">
    <source>
        <dbReference type="SAM" id="Coils"/>
    </source>
</evidence>
<proteinExistence type="predicted"/>
<dbReference type="RefSeq" id="YP_009798115.1">
    <property type="nucleotide sequence ID" value="NC_047924.1"/>
</dbReference>
<dbReference type="KEGG" id="vg:54988560"/>
<evidence type="ECO:0000313" key="2">
    <source>
        <dbReference type="EMBL" id="AUV60011.1"/>
    </source>
</evidence>
<organism evidence="2 3">
    <name type="scientific">Lactobacillus phage Bacchae</name>
    <dbReference type="NCBI Taxonomy" id="2079429"/>
    <lineage>
        <taxon>Viruses</taxon>
        <taxon>Duplodnaviria</taxon>
        <taxon>Heunggongvirae</taxon>
        <taxon>Uroviricota</taxon>
        <taxon>Caudoviricetes</taxon>
        <taxon>Herelleviridae</taxon>
        <taxon>Harbinvirus</taxon>
        <taxon>Harbinvirus bacchae</taxon>
    </lineage>
</organism>
<protein>
    <submittedName>
        <fullName evidence="2">Uncharacterized protein</fullName>
    </submittedName>
</protein>
<keyword evidence="3" id="KW-1185">Reference proteome</keyword>
<dbReference type="Pfam" id="PF14284">
    <property type="entry name" value="PcfJ"/>
    <property type="match status" value="1"/>
</dbReference>